<dbReference type="PROSITE" id="PS51774">
    <property type="entry name" value="NAB"/>
    <property type="match status" value="1"/>
</dbReference>
<dbReference type="Gene3D" id="1.10.287.1490">
    <property type="match status" value="1"/>
</dbReference>
<feature type="coiled-coil region" evidence="2">
    <location>
        <begin position="320"/>
        <end position="368"/>
    </location>
</feature>
<organism evidence="4 5">
    <name type="scientific">Hibiscus syriacus</name>
    <name type="common">Rose of Sharon</name>
    <dbReference type="NCBI Taxonomy" id="106335"/>
    <lineage>
        <taxon>Eukaryota</taxon>
        <taxon>Viridiplantae</taxon>
        <taxon>Streptophyta</taxon>
        <taxon>Embryophyta</taxon>
        <taxon>Tracheophyta</taxon>
        <taxon>Spermatophyta</taxon>
        <taxon>Magnoliopsida</taxon>
        <taxon>eudicotyledons</taxon>
        <taxon>Gunneridae</taxon>
        <taxon>Pentapetalae</taxon>
        <taxon>rosids</taxon>
        <taxon>malvids</taxon>
        <taxon>Malvales</taxon>
        <taxon>Malvaceae</taxon>
        <taxon>Malvoideae</taxon>
        <taxon>Hibiscus</taxon>
    </lineage>
</organism>
<dbReference type="AlphaFoldDB" id="A0A6A3B153"/>
<evidence type="ECO:0000313" key="5">
    <source>
        <dbReference type="Proteomes" id="UP000436088"/>
    </source>
</evidence>
<evidence type="ECO:0000259" key="3">
    <source>
        <dbReference type="PROSITE" id="PS51774"/>
    </source>
</evidence>
<feature type="coiled-coil region" evidence="2">
    <location>
        <begin position="632"/>
        <end position="666"/>
    </location>
</feature>
<evidence type="ECO:0000256" key="2">
    <source>
        <dbReference type="SAM" id="Coils"/>
    </source>
</evidence>
<sequence>MVLLPKDVDKKVEKILKFVKRRNRGKKETELVRLVEDFHKQYQLLYAQYDHLKQGLGMEAGEGLEASCSKHGKHSDSEYYSSEDVEINSNRNSFRKRSMDMEDELRGAYTQIFDLKNQLASRTKEKEALDFDHKAALTKIQEIETMNGYLRNEMDETKKRLFGLKTELESQHNQRRELEVQINGITAELQQEREKSKALVEHISEEVVAQHLNKIKENENSLTSKMEDSLARVSNLQKEVDYLRAQKREAKRGISCKINESFDQVNQMKEELEVQLHTKSKEISQYLVQEKTLKEELARKSAAEQIMVEEKEGLQVQVQVMGLESDVDALRKEKNKSEDEVKSNVREISTLRDEKRKLNARILELETLLRKSEPVCSGFPEDNKSKMLNEAAQMKVEVDRLQPKLDSIMKSPFELPITDLQTTQEKDQSTSKSMPPKTKLVRRLSLGNNFNFHVLERKMEDLAMEFRKKIDDSIRLLYQRIKVVERIQHENTEVYKTTKRGLEQEIKALKQEVATIEEEYGELREEVATLKAGNKALRHEVATIEDDEEALRQEVATLKAGNKALRQEVAELEAGNGALKQEVATFEAEDITLRQEVATLKAGNKALRQEVATIKEVDGELRREVVTLKAGNKALRQEVDVLEAGNEALKQEVATFEAQLKKLRDMMESGKNITMDKLEDDRNFLTPISIVTDEECETRVERMKSSVDVLVAEMQKEDEEELLRERVMNLESKLREEGEEKSKAMSEVNEKMRYMQRENDKLREEVMNLEAKLSKEAEEKLKSMSEVEKKMRELRTENGKMREMQNENGKLRKEVMNLEAKLSEREEEKLKVLKEMSEVENKVRELEKMSKEKDETLLVREEEKREAIRQLCLLIDYHRTCSDHLKQSISTLTVRLGIKKKT</sequence>
<feature type="coiled-coil region" evidence="2">
    <location>
        <begin position="168"/>
        <end position="282"/>
    </location>
</feature>
<dbReference type="GO" id="GO:0005200">
    <property type="term" value="F:structural constituent of cytoskeleton"/>
    <property type="evidence" value="ECO:0007669"/>
    <property type="project" value="TreeGrafter"/>
</dbReference>
<name>A0A6A3B153_HIBSY</name>
<reference evidence="4" key="1">
    <citation type="submission" date="2019-09" db="EMBL/GenBank/DDBJ databases">
        <title>Draft genome information of white flower Hibiscus syriacus.</title>
        <authorList>
            <person name="Kim Y.-M."/>
        </authorList>
    </citation>
    <scope>NUCLEOTIDE SEQUENCE [LARGE SCALE GENOMIC DNA]</scope>
    <source>
        <strain evidence="4">YM2019G1</strain>
    </source>
</reference>
<feature type="coiled-coil region" evidence="2">
    <location>
        <begin position="700"/>
        <end position="866"/>
    </location>
</feature>
<dbReference type="PANTHER" id="PTHR47357:SF4">
    <property type="entry name" value="MYOSIN HEAVY CHAIN-LIKE PROTEIN"/>
    <property type="match status" value="1"/>
</dbReference>
<dbReference type="EMBL" id="VEPZ02000927">
    <property type="protein sequence ID" value="KAE8710804.1"/>
    <property type="molecule type" value="Genomic_DNA"/>
</dbReference>
<dbReference type="GO" id="GO:0005856">
    <property type="term" value="C:cytoskeleton"/>
    <property type="evidence" value="ECO:0007669"/>
    <property type="project" value="TreeGrafter"/>
</dbReference>
<feature type="coiled-coil region" evidence="2">
    <location>
        <begin position="492"/>
        <end position="589"/>
    </location>
</feature>
<feature type="domain" description="NAB" evidence="3">
    <location>
        <begin position="1"/>
        <end position="56"/>
    </location>
</feature>
<comment type="caution">
    <text evidence="4">The sequence shown here is derived from an EMBL/GenBank/DDBJ whole genome shotgun (WGS) entry which is preliminary data.</text>
</comment>
<proteinExistence type="predicted"/>
<dbReference type="InterPro" id="IPR011684">
    <property type="entry name" value="NAB"/>
</dbReference>
<dbReference type="PANTHER" id="PTHR47357">
    <property type="entry name" value="COP1-INTERACTIVE PROTEIN 1"/>
    <property type="match status" value="1"/>
</dbReference>
<evidence type="ECO:0000256" key="1">
    <source>
        <dbReference type="ARBA" id="ARBA00023054"/>
    </source>
</evidence>
<keyword evidence="1 2" id="KW-0175">Coiled coil</keyword>
<keyword evidence="5" id="KW-1185">Reference proteome</keyword>
<evidence type="ECO:0000313" key="4">
    <source>
        <dbReference type="EMBL" id="KAE8710804.1"/>
    </source>
</evidence>
<protein>
    <recommendedName>
        <fullName evidence="3">NAB domain-containing protein</fullName>
    </recommendedName>
</protein>
<dbReference type="Proteomes" id="UP000436088">
    <property type="component" value="Unassembled WGS sequence"/>
</dbReference>
<accession>A0A6A3B153</accession>
<dbReference type="GO" id="GO:0003779">
    <property type="term" value="F:actin binding"/>
    <property type="evidence" value="ECO:0007669"/>
    <property type="project" value="InterPro"/>
</dbReference>
<gene>
    <name evidence="4" type="ORF">F3Y22_tig00110319pilonHSYRG00385</name>
</gene>